<keyword evidence="2" id="KW-1185">Reference proteome</keyword>
<name>A0A1I7TS89_9PELO</name>
<dbReference type="FunFam" id="3.40.50.1240:FF:000086">
    <property type="entry name" value="Protein CBG23268"/>
    <property type="match status" value="1"/>
</dbReference>
<dbReference type="STRING" id="1561998.A0A1I7TS89"/>
<dbReference type="CDD" id="cd07067">
    <property type="entry name" value="HP_PGM_like"/>
    <property type="match status" value="1"/>
</dbReference>
<proteinExistence type="predicted"/>
<dbReference type="InterPro" id="IPR051710">
    <property type="entry name" value="Phosphatase_SH3-domain"/>
</dbReference>
<feature type="region of interest" description="Disordered" evidence="1">
    <location>
        <begin position="1"/>
        <end position="34"/>
    </location>
</feature>
<dbReference type="AlphaFoldDB" id="A0A1I7TS89"/>
<dbReference type="PANTHER" id="PTHR16469:SF5">
    <property type="entry name" value="PHOSPHOGLYCERATE MUTASE FAMILY PROTEIN"/>
    <property type="match status" value="1"/>
</dbReference>
<accession>A0A1I7TS89</accession>
<evidence type="ECO:0000256" key="1">
    <source>
        <dbReference type="SAM" id="MobiDB-lite"/>
    </source>
</evidence>
<dbReference type="InterPro" id="IPR013078">
    <property type="entry name" value="His_Pase_superF_clade-1"/>
</dbReference>
<protein>
    <submittedName>
        <fullName evidence="3">Protein UBASH3A-like protein</fullName>
    </submittedName>
</protein>
<dbReference type="PANTHER" id="PTHR16469">
    <property type="entry name" value="UBIQUITIN-ASSOCIATED AND SH3 DOMAIN-CONTAINING BA-RELATED"/>
    <property type="match status" value="1"/>
</dbReference>
<dbReference type="SUPFAM" id="SSF53254">
    <property type="entry name" value="Phosphoglycerate mutase-like"/>
    <property type="match status" value="1"/>
</dbReference>
<feature type="compositionally biased region" description="Basic and acidic residues" evidence="1">
    <location>
        <begin position="1"/>
        <end position="15"/>
    </location>
</feature>
<dbReference type="InterPro" id="IPR029033">
    <property type="entry name" value="His_PPase_superfam"/>
</dbReference>
<organism evidence="2 3">
    <name type="scientific">Caenorhabditis tropicalis</name>
    <dbReference type="NCBI Taxonomy" id="1561998"/>
    <lineage>
        <taxon>Eukaryota</taxon>
        <taxon>Metazoa</taxon>
        <taxon>Ecdysozoa</taxon>
        <taxon>Nematoda</taxon>
        <taxon>Chromadorea</taxon>
        <taxon>Rhabditida</taxon>
        <taxon>Rhabditina</taxon>
        <taxon>Rhabditomorpha</taxon>
        <taxon>Rhabditoidea</taxon>
        <taxon>Rhabditidae</taxon>
        <taxon>Peloderinae</taxon>
        <taxon>Caenorhabditis</taxon>
    </lineage>
</organism>
<evidence type="ECO:0000313" key="2">
    <source>
        <dbReference type="Proteomes" id="UP000095282"/>
    </source>
</evidence>
<evidence type="ECO:0000313" key="3">
    <source>
        <dbReference type="WBParaSite" id="Csp11.Scaffold629.g11260.t1"/>
    </source>
</evidence>
<dbReference type="WBParaSite" id="Csp11.Scaffold629.g11260.t1">
    <property type="protein sequence ID" value="Csp11.Scaffold629.g11260.t1"/>
    <property type="gene ID" value="Csp11.Scaffold629.g11260"/>
</dbReference>
<dbReference type="Gene3D" id="3.40.50.1240">
    <property type="entry name" value="Phosphoglycerate mutase-like"/>
    <property type="match status" value="1"/>
</dbReference>
<sequence>MRRCEQGKQSSEHSDVGSYNCPSNRERHNSSHRNLFVQRKSPNSFQNVFRTHEETYLNPSIMMVMRHSERVDDCISGWIEKCNKDGKYVPVDLNMPTRLPIQRPLRDYNRDTCLTRSGVVLAQMVGRGLMMTDNTPDVIYCSPSLRCIQTATWVRDMCGSDALIRVEPGLFENFRYPHGVPRFITPTQRHIFPVDKTFRPFLSLETVVGRQETNDDYNERIKMILNAIAEQSEVSKVEKQLKVLVVAHASTVDMAVGLLREKPRKTVDMELDNIAIPVPYCSLAYLKRKGAQWIPVAHQVPPVTYEFLSTKYNHYFVHRP</sequence>
<reference evidence="3" key="1">
    <citation type="submission" date="2016-11" db="UniProtKB">
        <authorList>
            <consortium name="WormBaseParasite"/>
        </authorList>
    </citation>
    <scope>IDENTIFICATION</scope>
</reference>
<dbReference type="GO" id="GO:0016791">
    <property type="term" value="F:phosphatase activity"/>
    <property type="evidence" value="ECO:0007669"/>
    <property type="project" value="UniProtKB-ARBA"/>
</dbReference>
<dbReference type="Pfam" id="PF00300">
    <property type="entry name" value="His_Phos_1"/>
    <property type="match status" value="1"/>
</dbReference>
<dbReference type="Proteomes" id="UP000095282">
    <property type="component" value="Unplaced"/>
</dbReference>